<dbReference type="Pfam" id="PF01047">
    <property type="entry name" value="MarR"/>
    <property type="match status" value="1"/>
</dbReference>
<protein>
    <submittedName>
        <fullName evidence="5">MarR family transcriptional regulator</fullName>
    </submittedName>
</protein>
<dbReference type="InterPro" id="IPR000835">
    <property type="entry name" value="HTH_MarR-typ"/>
</dbReference>
<evidence type="ECO:0000256" key="1">
    <source>
        <dbReference type="ARBA" id="ARBA00023015"/>
    </source>
</evidence>
<dbReference type="InterPro" id="IPR036388">
    <property type="entry name" value="WH-like_DNA-bd_sf"/>
</dbReference>
<dbReference type="GO" id="GO:0003700">
    <property type="term" value="F:DNA-binding transcription factor activity"/>
    <property type="evidence" value="ECO:0007669"/>
    <property type="project" value="InterPro"/>
</dbReference>
<name>A0AAJ6N9X0_9PAST</name>
<evidence type="ECO:0000256" key="3">
    <source>
        <dbReference type="ARBA" id="ARBA00023163"/>
    </source>
</evidence>
<dbReference type="PRINTS" id="PR00598">
    <property type="entry name" value="HTHMARR"/>
</dbReference>
<dbReference type="Proteomes" id="UP001236239">
    <property type="component" value="Unassembled WGS sequence"/>
</dbReference>
<keyword evidence="2" id="KW-0238">DNA-binding</keyword>
<dbReference type="PANTHER" id="PTHR42756:SF1">
    <property type="entry name" value="TRANSCRIPTIONAL REPRESSOR OF EMRAB OPERON"/>
    <property type="match status" value="1"/>
</dbReference>
<keyword evidence="3" id="KW-0804">Transcription</keyword>
<gene>
    <name evidence="5" type="ORF">QJU93_05830</name>
</gene>
<evidence type="ECO:0000313" key="5">
    <source>
        <dbReference type="EMBL" id="MDP8172870.1"/>
    </source>
</evidence>
<dbReference type="InterPro" id="IPR036390">
    <property type="entry name" value="WH_DNA-bd_sf"/>
</dbReference>
<dbReference type="EMBL" id="JASAYQ010000008">
    <property type="protein sequence ID" value="MDP8172870.1"/>
    <property type="molecule type" value="Genomic_DNA"/>
</dbReference>
<proteinExistence type="predicted"/>
<evidence type="ECO:0000256" key="2">
    <source>
        <dbReference type="ARBA" id="ARBA00023125"/>
    </source>
</evidence>
<evidence type="ECO:0000259" key="4">
    <source>
        <dbReference type="PROSITE" id="PS50995"/>
    </source>
</evidence>
<accession>A0AAJ6N9X0</accession>
<comment type="caution">
    <text evidence="5">The sequence shown here is derived from an EMBL/GenBank/DDBJ whole genome shotgun (WGS) entry which is preliminary data.</text>
</comment>
<dbReference type="Gene3D" id="1.10.10.10">
    <property type="entry name" value="Winged helix-like DNA-binding domain superfamily/Winged helix DNA-binding domain"/>
    <property type="match status" value="1"/>
</dbReference>
<dbReference type="AlphaFoldDB" id="A0AAJ6N9X0"/>
<feature type="domain" description="HTH marR-type" evidence="4">
    <location>
        <begin position="1"/>
        <end position="146"/>
    </location>
</feature>
<reference evidence="5" key="1">
    <citation type="journal article" date="2023" name="Front. Microbiol.">
        <title>Phylogeography and host specificity of Pasteurellaceae pathogenic to sea-farmed fish in the north-east Atlantic.</title>
        <authorList>
            <person name="Gulla S."/>
            <person name="Colquhoun D.J."/>
            <person name="Olsen A.B."/>
            <person name="Spilsberg B."/>
            <person name="Lagesen K."/>
            <person name="Aakesson C.P."/>
            <person name="Strom S."/>
            <person name="Manji F."/>
            <person name="Birkbeck T.H."/>
            <person name="Nilsen H.K."/>
        </authorList>
    </citation>
    <scope>NUCLEOTIDE SEQUENCE</scope>
    <source>
        <strain evidence="5">TW16_20</strain>
    </source>
</reference>
<sequence>MNKVFSVDTPSESTGFLLWKTTNLWQREIKRALVKYDLTHTQFVILASAYWLSTVHKDVTQVEIANFIDIDKMMTSNVIRKLIDKGLIIRREHHIDTRAKVVQLTEKGIEILKKSVVEVERFDHLFFGKVSDQNKFNSELIRLLNK</sequence>
<dbReference type="PROSITE" id="PS50995">
    <property type="entry name" value="HTH_MARR_2"/>
    <property type="match status" value="1"/>
</dbReference>
<dbReference type="SMART" id="SM00347">
    <property type="entry name" value="HTH_MARR"/>
    <property type="match status" value="1"/>
</dbReference>
<dbReference type="SUPFAM" id="SSF46785">
    <property type="entry name" value="Winged helix' DNA-binding domain"/>
    <property type="match status" value="1"/>
</dbReference>
<dbReference type="PANTHER" id="PTHR42756">
    <property type="entry name" value="TRANSCRIPTIONAL REGULATOR, MARR"/>
    <property type="match status" value="1"/>
</dbReference>
<keyword evidence="1" id="KW-0805">Transcription regulation</keyword>
<organism evidence="5 6">
    <name type="scientific">Phocoenobacter skyensis</name>
    <dbReference type="NCBI Taxonomy" id="97481"/>
    <lineage>
        <taxon>Bacteria</taxon>
        <taxon>Pseudomonadati</taxon>
        <taxon>Pseudomonadota</taxon>
        <taxon>Gammaproteobacteria</taxon>
        <taxon>Pasteurellales</taxon>
        <taxon>Pasteurellaceae</taxon>
        <taxon>Phocoenobacter</taxon>
    </lineage>
</organism>
<dbReference type="GO" id="GO:0003677">
    <property type="term" value="F:DNA binding"/>
    <property type="evidence" value="ECO:0007669"/>
    <property type="project" value="UniProtKB-KW"/>
</dbReference>
<dbReference type="RefSeq" id="WP_306374026.1">
    <property type="nucleotide sequence ID" value="NZ_JASAYK010000003.1"/>
</dbReference>
<evidence type="ECO:0000313" key="6">
    <source>
        <dbReference type="Proteomes" id="UP001236239"/>
    </source>
</evidence>